<feature type="transmembrane region" description="Helical" evidence="1">
    <location>
        <begin position="99"/>
        <end position="121"/>
    </location>
</feature>
<gene>
    <name evidence="2" type="ORF">SAMN04489708_12920</name>
</gene>
<reference evidence="3" key="1">
    <citation type="submission" date="2016-10" db="EMBL/GenBank/DDBJ databases">
        <authorList>
            <person name="Varghese N."/>
            <person name="Submissions S."/>
        </authorList>
    </citation>
    <scope>NUCLEOTIDE SEQUENCE [LARGE SCALE GENOMIC DNA]</scope>
    <source>
        <strain evidence="3">DSM 17101</strain>
    </source>
</reference>
<dbReference type="InterPro" id="IPR018729">
    <property type="entry name" value="DUF2269_transmembrane"/>
</dbReference>
<keyword evidence="3" id="KW-1185">Reference proteome</keyword>
<dbReference type="AlphaFoldDB" id="A0A1H0VW62"/>
<keyword evidence="1" id="KW-0812">Transmembrane</keyword>
<keyword evidence="1" id="KW-0472">Membrane</keyword>
<evidence type="ECO:0000256" key="1">
    <source>
        <dbReference type="SAM" id="Phobius"/>
    </source>
</evidence>
<keyword evidence="1" id="KW-1133">Transmembrane helix</keyword>
<proteinExistence type="predicted"/>
<protein>
    <submittedName>
        <fullName evidence="2">Predicted integral membrane protein</fullName>
    </submittedName>
</protein>
<sequence>MPRNAGSPQIRWLTVLTGVMAPRAWCRPAHSRARAESALAQLPAMAPSRKARFQSMGLRTSWAPHCPPRAGPHVGGHGNRMQAHAFTRKVSMEYFVARWLHVLSSTVLFGTGIGTAFYLLVAVLGRDQPIAPACSPWDG</sequence>
<evidence type="ECO:0000313" key="2">
    <source>
        <dbReference type="EMBL" id="SDP82356.1"/>
    </source>
</evidence>
<evidence type="ECO:0000313" key="3">
    <source>
        <dbReference type="Proteomes" id="UP000199317"/>
    </source>
</evidence>
<accession>A0A1H0VW62</accession>
<dbReference type="Pfam" id="PF10027">
    <property type="entry name" value="DUF2269"/>
    <property type="match status" value="1"/>
</dbReference>
<dbReference type="EMBL" id="FNJL01000029">
    <property type="protein sequence ID" value="SDP82356.1"/>
    <property type="molecule type" value="Genomic_DNA"/>
</dbReference>
<organism evidence="2 3">
    <name type="scientific">Paracidovorax cattleyae</name>
    <dbReference type="NCBI Taxonomy" id="80868"/>
    <lineage>
        <taxon>Bacteria</taxon>
        <taxon>Pseudomonadati</taxon>
        <taxon>Pseudomonadota</taxon>
        <taxon>Betaproteobacteria</taxon>
        <taxon>Burkholderiales</taxon>
        <taxon>Comamonadaceae</taxon>
        <taxon>Paracidovorax</taxon>
    </lineage>
</organism>
<name>A0A1H0VW62_9BURK</name>
<dbReference type="Proteomes" id="UP000199317">
    <property type="component" value="Unassembled WGS sequence"/>
</dbReference>